<evidence type="ECO:0000313" key="3">
    <source>
        <dbReference type="EMBL" id="KAF5189383.1"/>
    </source>
</evidence>
<dbReference type="EMBL" id="JABWDY010025548">
    <property type="protein sequence ID" value="KAF5189383.1"/>
    <property type="molecule type" value="Genomic_DNA"/>
</dbReference>
<name>A0A7J6VX27_THATH</name>
<reference evidence="3 4" key="1">
    <citation type="submission" date="2020-06" db="EMBL/GenBank/DDBJ databases">
        <title>Transcriptomic and genomic resources for Thalictrum thalictroides and T. hernandezii: Facilitating candidate gene discovery in an emerging model plant lineage.</title>
        <authorList>
            <person name="Arias T."/>
            <person name="Riano-Pachon D.M."/>
            <person name="Di Stilio V.S."/>
        </authorList>
    </citation>
    <scope>NUCLEOTIDE SEQUENCE [LARGE SCALE GENOMIC DNA]</scope>
    <source>
        <strain evidence="4">cv. WT478/WT964</strain>
        <tissue evidence="3">Leaves</tissue>
    </source>
</reference>
<evidence type="ECO:0000259" key="2">
    <source>
        <dbReference type="Pfam" id="PF19331"/>
    </source>
</evidence>
<organism evidence="3 4">
    <name type="scientific">Thalictrum thalictroides</name>
    <name type="common">Rue-anemone</name>
    <name type="synonym">Anemone thalictroides</name>
    <dbReference type="NCBI Taxonomy" id="46969"/>
    <lineage>
        <taxon>Eukaryota</taxon>
        <taxon>Viridiplantae</taxon>
        <taxon>Streptophyta</taxon>
        <taxon>Embryophyta</taxon>
        <taxon>Tracheophyta</taxon>
        <taxon>Spermatophyta</taxon>
        <taxon>Magnoliopsida</taxon>
        <taxon>Ranunculales</taxon>
        <taxon>Ranunculaceae</taxon>
        <taxon>Thalictroideae</taxon>
        <taxon>Thalictrum</taxon>
    </lineage>
</organism>
<dbReference type="OrthoDB" id="782326at2759"/>
<evidence type="ECO:0008006" key="5">
    <source>
        <dbReference type="Google" id="ProtNLM"/>
    </source>
</evidence>
<dbReference type="Pfam" id="PF19331">
    <property type="entry name" value="MCCA_BT"/>
    <property type="match status" value="1"/>
</dbReference>
<evidence type="ECO:0000313" key="4">
    <source>
        <dbReference type="Proteomes" id="UP000554482"/>
    </source>
</evidence>
<proteinExistence type="predicted"/>
<keyword evidence="4" id="KW-1185">Reference proteome</keyword>
<dbReference type="Proteomes" id="UP000554482">
    <property type="component" value="Unassembled WGS sequence"/>
</dbReference>
<accession>A0A7J6VX27</accession>
<dbReference type="InterPro" id="IPR000089">
    <property type="entry name" value="Biotin_lipoyl"/>
</dbReference>
<feature type="domain" description="Lipoyl-binding" evidence="1">
    <location>
        <begin position="67"/>
        <end position="90"/>
    </location>
</feature>
<evidence type="ECO:0000259" key="1">
    <source>
        <dbReference type="Pfam" id="PF00364"/>
    </source>
</evidence>
<comment type="caution">
    <text evidence="3">The sequence shown here is derived from an EMBL/GenBank/DDBJ whole genome shotgun (WGS) entry which is preliminary data.</text>
</comment>
<gene>
    <name evidence="3" type="ORF">FRX31_021030</name>
</gene>
<protein>
    <recommendedName>
        <fullName evidence="5">Lipoyl-binding domain-containing protein</fullName>
    </recommendedName>
</protein>
<dbReference type="InterPro" id="IPR045774">
    <property type="entry name" value="MCCA_BT_dom"/>
</dbReference>
<dbReference type="Pfam" id="PF00364">
    <property type="entry name" value="Biotin_lipoyl"/>
    <property type="match status" value="1"/>
</dbReference>
<dbReference type="Gene3D" id="2.40.50.100">
    <property type="match status" value="1"/>
</dbReference>
<feature type="domain" description="Methylcrotonoyl-CoA carboxylase subunit alpha BT" evidence="2">
    <location>
        <begin position="22"/>
        <end position="64"/>
    </location>
</feature>
<dbReference type="AlphaFoldDB" id="A0A7J6VX27"/>
<sequence>MIMIALAKIYEARHHLSIRQNLFRSGERNSPGVIVKVFHLDHHQSRVEVDGLGSDVSFAVYSKKSDLVKDGVKVVEGQPVLVLEAMKMEICSYCQSTSHWICKGLKSLLASKFSTTITFTLKLSPGLWSQEHLASINYG</sequence>